<evidence type="ECO:0000256" key="8">
    <source>
        <dbReference type="ARBA" id="ARBA00022824"/>
    </source>
</evidence>
<reference evidence="17 18" key="1">
    <citation type="submission" date="2025-04" db="UniProtKB">
        <authorList>
            <consortium name="RefSeq"/>
        </authorList>
    </citation>
    <scope>IDENTIFICATION</scope>
    <source>
        <tissue evidence="17 18">Whole body</tissue>
    </source>
</reference>
<dbReference type="InterPro" id="IPR001128">
    <property type="entry name" value="Cyt_P450"/>
</dbReference>
<evidence type="ECO:0000256" key="9">
    <source>
        <dbReference type="ARBA" id="ARBA00022848"/>
    </source>
</evidence>
<dbReference type="GO" id="GO:0005506">
    <property type="term" value="F:iron ion binding"/>
    <property type="evidence" value="ECO:0007669"/>
    <property type="project" value="InterPro"/>
</dbReference>
<keyword evidence="7 14" id="KW-0479">Metal-binding</keyword>
<dbReference type="GO" id="GO:0005789">
    <property type="term" value="C:endoplasmic reticulum membrane"/>
    <property type="evidence" value="ECO:0007669"/>
    <property type="project" value="UniProtKB-SubCell"/>
</dbReference>
<comment type="cofactor">
    <cofactor evidence="1 14">
        <name>heme</name>
        <dbReference type="ChEBI" id="CHEBI:30413"/>
    </cofactor>
</comment>
<keyword evidence="11 14" id="KW-0408">Iron</keyword>
<evidence type="ECO:0000313" key="17">
    <source>
        <dbReference type="RefSeq" id="XP_024876802.1"/>
    </source>
</evidence>
<evidence type="ECO:0000313" key="18">
    <source>
        <dbReference type="RefSeq" id="XP_024877137.1"/>
    </source>
</evidence>
<dbReference type="GO" id="GO:0020037">
    <property type="term" value="F:heme binding"/>
    <property type="evidence" value="ECO:0007669"/>
    <property type="project" value="InterPro"/>
</dbReference>
<feature type="binding site" description="axial binding residue" evidence="14">
    <location>
        <position position="352"/>
    </location>
    <ligand>
        <name>heme</name>
        <dbReference type="ChEBI" id="CHEBI:30413"/>
    </ligand>
    <ligandPart>
        <name>Fe</name>
        <dbReference type="ChEBI" id="CHEBI:18248"/>
    </ligandPart>
</feature>
<evidence type="ECO:0000256" key="10">
    <source>
        <dbReference type="ARBA" id="ARBA00023002"/>
    </source>
</evidence>
<evidence type="ECO:0000256" key="3">
    <source>
        <dbReference type="ARBA" id="ARBA00004174"/>
    </source>
</evidence>
<sequence>DILIKDFSTFANRGIPTFKKADPLSQHLVALEPKRWRPLRTRLSPVFTSGKLKEMFSLISECADHLVQYMEKVTSRDEPVECRELTAKYTTDTIGSCAFGIEMNALSDEDSEFRKMGRKLFKPTWKSILRFRMRQMFPRLYELSAYVLPQTEVTKFFTRVIVETMDYRETNNITRHDFVDTLRDLKKHPDKLGDIELTDSLIAAQAFVFFAAGFETSSTTISNALYELALNKKIQDNLREEIDEVYKKHGRDLTYDNIKKMDYLDKVFKETLRKYPPATLLRRESMSSYTFNGINVSIPKSQQIWIPIYAIHRDPDIYPKPDVFNPERFDEETVRSRHPMAYLPFGDGPRNCIGARFAVYQSKVGLVKILRNYKVETCEKTPIPYVNDPKAVVLTPKGGLHLKIIKINRP</sequence>
<protein>
    <submittedName>
        <fullName evidence="17 18">Cytochrome P450 6A1-like</fullName>
    </submittedName>
</protein>
<dbReference type="RefSeq" id="XP_024877137.1">
    <property type="nucleotide sequence ID" value="XM_025021369.1"/>
</dbReference>
<comment type="subcellular location">
    <subcellularLocation>
        <location evidence="4">Endoplasmic reticulum membrane</location>
        <topology evidence="4">Peripheral membrane protein</topology>
    </subcellularLocation>
    <subcellularLocation>
        <location evidence="3">Microsome membrane</location>
        <topology evidence="3">Peripheral membrane protein</topology>
    </subcellularLocation>
</comment>
<name>A0A6J1Q4M1_9HYME</name>
<gene>
    <name evidence="18" type="primary">LOC112458000</name>
    <name evidence="17" type="synonym">LOC112457800</name>
</gene>
<comment type="similarity">
    <text evidence="5 15">Belongs to the cytochrome P450 family.</text>
</comment>
<keyword evidence="9" id="KW-0492">Microsome</keyword>
<comment type="function">
    <text evidence="2">May be involved in the metabolism of insect hormones and in the breakdown of synthetic insecticides.</text>
</comment>
<dbReference type="PRINTS" id="PR00465">
    <property type="entry name" value="EP450IV"/>
</dbReference>
<keyword evidence="12 15" id="KW-0503">Monooxygenase</keyword>
<evidence type="ECO:0000256" key="5">
    <source>
        <dbReference type="ARBA" id="ARBA00010617"/>
    </source>
</evidence>
<dbReference type="Pfam" id="PF00067">
    <property type="entry name" value="p450"/>
    <property type="match status" value="1"/>
</dbReference>
<dbReference type="SUPFAM" id="SSF48264">
    <property type="entry name" value="Cytochrome P450"/>
    <property type="match status" value="1"/>
</dbReference>
<dbReference type="RefSeq" id="XP_024876802.1">
    <property type="nucleotide sequence ID" value="XM_025021034.1"/>
</dbReference>
<evidence type="ECO:0000256" key="6">
    <source>
        <dbReference type="ARBA" id="ARBA00022617"/>
    </source>
</evidence>
<dbReference type="CDD" id="cd11056">
    <property type="entry name" value="CYP6-like"/>
    <property type="match status" value="1"/>
</dbReference>
<dbReference type="GO" id="GO:0004497">
    <property type="term" value="F:monooxygenase activity"/>
    <property type="evidence" value="ECO:0007669"/>
    <property type="project" value="UniProtKB-KW"/>
</dbReference>
<proteinExistence type="inferred from homology"/>
<dbReference type="InterPro" id="IPR017972">
    <property type="entry name" value="Cyt_P450_CS"/>
</dbReference>
<dbReference type="Proteomes" id="UP000504618">
    <property type="component" value="Unplaced"/>
</dbReference>
<evidence type="ECO:0000256" key="4">
    <source>
        <dbReference type="ARBA" id="ARBA00004406"/>
    </source>
</evidence>
<dbReference type="InterPro" id="IPR050476">
    <property type="entry name" value="Insect_CytP450_Detox"/>
</dbReference>
<dbReference type="AlphaFoldDB" id="A0A6J1Q4M1"/>
<keyword evidence="6 14" id="KW-0349">Heme</keyword>
<dbReference type="PANTHER" id="PTHR24292">
    <property type="entry name" value="CYTOCHROME P450"/>
    <property type="match status" value="1"/>
</dbReference>
<dbReference type="InterPro" id="IPR002403">
    <property type="entry name" value="Cyt_P450_E_grp-IV"/>
</dbReference>
<dbReference type="InterPro" id="IPR036396">
    <property type="entry name" value="Cyt_P450_sf"/>
</dbReference>
<evidence type="ECO:0000256" key="1">
    <source>
        <dbReference type="ARBA" id="ARBA00001971"/>
    </source>
</evidence>
<dbReference type="PROSITE" id="PS00086">
    <property type="entry name" value="CYTOCHROME_P450"/>
    <property type="match status" value="1"/>
</dbReference>
<evidence type="ECO:0000256" key="7">
    <source>
        <dbReference type="ARBA" id="ARBA00022723"/>
    </source>
</evidence>
<evidence type="ECO:0000256" key="2">
    <source>
        <dbReference type="ARBA" id="ARBA00003690"/>
    </source>
</evidence>
<feature type="non-terminal residue" evidence="18">
    <location>
        <position position="1"/>
    </location>
</feature>
<evidence type="ECO:0000313" key="16">
    <source>
        <dbReference type="Proteomes" id="UP000504618"/>
    </source>
</evidence>
<evidence type="ECO:0000256" key="12">
    <source>
        <dbReference type="ARBA" id="ARBA00023033"/>
    </source>
</evidence>
<evidence type="ECO:0000256" key="15">
    <source>
        <dbReference type="RuleBase" id="RU000461"/>
    </source>
</evidence>
<dbReference type="PRINTS" id="PR00385">
    <property type="entry name" value="P450"/>
</dbReference>
<evidence type="ECO:0000256" key="13">
    <source>
        <dbReference type="ARBA" id="ARBA00023136"/>
    </source>
</evidence>
<accession>A0A6J1Q4M1</accession>
<dbReference type="Gene3D" id="1.10.630.10">
    <property type="entry name" value="Cytochrome P450"/>
    <property type="match status" value="1"/>
</dbReference>
<dbReference type="GO" id="GO:0016705">
    <property type="term" value="F:oxidoreductase activity, acting on paired donors, with incorporation or reduction of molecular oxygen"/>
    <property type="evidence" value="ECO:0007669"/>
    <property type="project" value="InterPro"/>
</dbReference>
<keyword evidence="8" id="KW-0256">Endoplasmic reticulum</keyword>
<evidence type="ECO:0000256" key="11">
    <source>
        <dbReference type="ARBA" id="ARBA00023004"/>
    </source>
</evidence>
<keyword evidence="13" id="KW-0472">Membrane</keyword>
<dbReference type="FunFam" id="1.10.630.10:FF:000042">
    <property type="entry name" value="Cytochrome P450"/>
    <property type="match status" value="1"/>
</dbReference>
<keyword evidence="10 15" id="KW-0560">Oxidoreductase</keyword>
<dbReference type="OrthoDB" id="2789670at2759"/>
<dbReference type="PANTHER" id="PTHR24292:SF54">
    <property type="entry name" value="CYP9F3-RELATED"/>
    <property type="match status" value="1"/>
</dbReference>
<keyword evidence="16" id="KW-1185">Reference proteome</keyword>
<evidence type="ECO:0000256" key="14">
    <source>
        <dbReference type="PIRSR" id="PIRSR602403-1"/>
    </source>
</evidence>
<dbReference type="GeneID" id="112458000"/>
<organism evidence="16 18">
    <name type="scientific">Temnothorax curvispinosus</name>
    <dbReference type="NCBI Taxonomy" id="300111"/>
    <lineage>
        <taxon>Eukaryota</taxon>
        <taxon>Metazoa</taxon>
        <taxon>Ecdysozoa</taxon>
        <taxon>Arthropoda</taxon>
        <taxon>Hexapoda</taxon>
        <taxon>Insecta</taxon>
        <taxon>Pterygota</taxon>
        <taxon>Neoptera</taxon>
        <taxon>Endopterygota</taxon>
        <taxon>Hymenoptera</taxon>
        <taxon>Apocrita</taxon>
        <taxon>Aculeata</taxon>
        <taxon>Formicoidea</taxon>
        <taxon>Formicidae</taxon>
        <taxon>Myrmicinae</taxon>
        <taxon>Temnothorax</taxon>
    </lineage>
</organism>